<dbReference type="RefSeq" id="WP_034441323.1">
    <property type="nucleotide sequence ID" value="NZ_JMTK01000002.1"/>
</dbReference>
<keyword evidence="7" id="KW-1185">Reference proteome</keyword>
<evidence type="ECO:0000256" key="5">
    <source>
        <dbReference type="SAM" id="Phobius"/>
    </source>
</evidence>
<evidence type="ECO:0000313" key="7">
    <source>
        <dbReference type="Proteomes" id="UP000033731"/>
    </source>
</evidence>
<keyword evidence="3 5" id="KW-1133">Transmembrane helix</keyword>
<accession>A0A094Z4K2</accession>
<evidence type="ECO:0000256" key="1">
    <source>
        <dbReference type="ARBA" id="ARBA00004141"/>
    </source>
</evidence>
<evidence type="ECO:0000256" key="3">
    <source>
        <dbReference type="ARBA" id="ARBA00022989"/>
    </source>
</evidence>
<dbReference type="PATRIC" id="fig|556287.8.peg.1053"/>
<feature type="transmembrane region" description="Helical" evidence="5">
    <location>
        <begin position="12"/>
        <end position="30"/>
    </location>
</feature>
<dbReference type="GO" id="GO:0016020">
    <property type="term" value="C:membrane"/>
    <property type="evidence" value="ECO:0007669"/>
    <property type="project" value="UniProtKB-SubCell"/>
</dbReference>
<proteinExistence type="predicted"/>
<dbReference type="EMBL" id="JMTK01000002">
    <property type="protein sequence ID" value="KJZ82300.1"/>
    <property type="molecule type" value="Genomic_DNA"/>
</dbReference>
<dbReference type="InterPro" id="IPR024199">
    <property type="entry name" value="Uncharacterised_DsbB"/>
</dbReference>
<evidence type="ECO:0000313" key="6">
    <source>
        <dbReference type="EMBL" id="KJZ82300.1"/>
    </source>
</evidence>
<dbReference type="SUPFAM" id="SSF158442">
    <property type="entry name" value="DsbB-like"/>
    <property type="match status" value="1"/>
</dbReference>
<name>A0A094Z4K2_9HYPH</name>
<dbReference type="PIRSF" id="PIRSF033913">
    <property type="entry name" value="S-S_format_DsbB"/>
    <property type="match status" value="1"/>
</dbReference>
<dbReference type="AlphaFoldDB" id="A0A094Z4K2"/>
<reference evidence="6 7" key="1">
    <citation type="journal article" date="2015" name="Phytopathology">
        <title>Genomes of Candidatus Liberibacter solanacearum haplotype A from New Zealand and the USA suggest significant genome plasticity in the species.</title>
        <authorList>
            <person name="Thompson S.M."/>
            <person name="Johnson C.P."/>
            <person name="Lu A.Y."/>
            <person name="Frampton R.A."/>
            <person name="Sullivan K.L."/>
            <person name="Fiers M.W."/>
            <person name="Crowhurst R.N."/>
            <person name="Pitman A.R."/>
            <person name="Scott I."/>
            <person name="Gudmestad N.C."/>
            <person name="Smith G.R."/>
        </authorList>
    </citation>
    <scope>NUCLEOTIDE SEQUENCE [LARGE SCALE GENOMIC DNA]</scope>
    <source>
        <strain evidence="6 7">LsoNZ1</strain>
    </source>
</reference>
<feature type="transmembrane region" description="Helical" evidence="5">
    <location>
        <begin position="141"/>
        <end position="167"/>
    </location>
</feature>
<keyword evidence="2 5" id="KW-0812">Transmembrane</keyword>
<gene>
    <name evidence="6" type="ORF">DJ66_1049</name>
</gene>
<feature type="transmembrane region" description="Helical" evidence="5">
    <location>
        <begin position="75"/>
        <end position="98"/>
    </location>
</feature>
<dbReference type="GO" id="GO:0006457">
    <property type="term" value="P:protein folding"/>
    <property type="evidence" value="ECO:0007669"/>
    <property type="project" value="InterPro"/>
</dbReference>
<dbReference type="Proteomes" id="UP000033731">
    <property type="component" value="Unassembled WGS sequence"/>
</dbReference>
<keyword evidence="4 5" id="KW-0472">Membrane</keyword>
<organism evidence="6 7">
    <name type="scientific">Candidatus Liberibacter solanacearum</name>
    <dbReference type="NCBI Taxonomy" id="556287"/>
    <lineage>
        <taxon>Bacteria</taxon>
        <taxon>Pseudomonadati</taxon>
        <taxon>Pseudomonadota</taxon>
        <taxon>Alphaproteobacteria</taxon>
        <taxon>Hyphomicrobiales</taxon>
        <taxon>Rhizobiaceae</taxon>
        <taxon>Liberibacter</taxon>
    </lineage>
</organism>
<evidence type="ECO:0000256" key="4">
    <source>
        <dbReference type="ARBA" id="ARBA00023136"/>
    </source>
</evidence>
<evidence type="ECO:0000256" key="2">
    <source>
        <dbReference type="ARBA" id="ARBA00022692"/>
    </source>
</evidence>
<dbReference type="Gene3D" id="1.20.1550.10">
    <property type="entry name" value="DsbB-like"/>
    <property type="match status" value="1"/>
</dbReference>
<dbReference type="InterPro" id="IPR003752">
    <property type="entry name" value="DiS_bond_form_DsbB/BdbC"/>
</dbReference>
<comment type="subcellular location">
    <subcellularLocation>
        <location evidence="1">Membrane</location>
        <topology evidence="1">Multi-pass membrane protein</topology>
    </subcellularLocation>
</comment>
<dbReference type="Pfam" id="PF02600">
    <property type="entry name" value="DsbB"/>
    <property type="match status" value="1"/>
</dbReference>
<dbReference type="InterPro" id="IPR023380">
    <property type="entry name" value="DsbB-like_sf"/>
</dbReference>
<sequence>MIKSLLSKLENIHIIRIITTIIAGIIISFLTIQHVGGYAPCDFCLREQRPYYYCFLMAIAANFSVQNNRLYRATFFLLMTISLVMLYDTVISIIHVGIEWNIWRENTICTNDSKIESIENTIDLLTHMEREYIIRCNQTKLYILGLSLAFWNIILSFMLSVISYIAAGKTSSFSDNNFKK</sequence>
<dbReference type="GO" id="GO:0015035">
    <property type="term" value="F:protein-disulfide reductase activity"/>
    <property type="evidence" value="ECO:0007669"/>
    <property type="project" value="InterPro"/>
</dbReference>
<protein>
    <submittedName>
        <fullName evidence="6">Periplasmic thiol:disulfide oxidoreductase DsbB, required for DsbA reoxidation</fullName>
    </submittedName>
</protein>
<comment type="caution">
    <text evidence="6">The sequence shown here is derived from an EMBL/GenBank/DDBJ whole genome shotgun (WGS) entry which is preliminary data.</text>
</comment>